<gene>
    <name evidence="2" type="ORF">SAMN04488109_5613</name>
</gene>
<reference evidence="2 3" key="1">
    <citation type="submission" date="2016-11" db="EMBL/GenBank/DDBJ databases">
        <authorList>
            <person name="Jaros S."/>
            <person name="Januszkiewicz K."/>
            <person name="Wedrychowicz H."/>
        </authorList>
    </citation>
    <scope>NUCLEOTIDE SEQUENCE [LARGE SCALE GENOMIC DNA]</scope>
    <source>
        <strain evidence="2 3">DSM 24574</strain>
    </source>
</reference>
<dbReference type="OrthoDB" id="643483at2"/>
<keyword evidence="3" id="KW-1185">Reference proteome</keyword>
<feature type="domain" description="DUF7638" evidence="1">
    <location>
        <begin position="6"/>
        <end position="109"/>
    </location>
</feature>
<evidence type="ECO:0000259" key="1">
    <source>
        <dbReference type="Pfam" id="PF24644"/>
    </source>
</evidence>
<protein>
    <recommendedName>
        <fullName evidence="1">DUF7638 domain-containing protein</fullName>
    </recommendedName>
</protein>
<dbReference type="RefSeq" id="WP_073141348.1">
    <property type="nucleotide sequence ID" value="NZ_FQWQ01000005.1"/>
</dbReference>
<evidence type="ECO:0000313" key="2">
    <source>
        <dbReference type="EMBL" id="SHH85654.1"/>
    </source>
</evidence>
<dbReference type="InterPro" id="IPR056055">
    <property type="entry name" value="DUF7638"/>
</dbReference>
<dbReference type="Proteomes" id="UP000184212">
    <property type="component" value="Unassembled WGS sequence"/>
</dbReference>
<accession>A0A1M5WEK3</accession>
<evidence type="ECO:0000313" key="3">
    <source>
        <dbReference type="Proteomes" id="UP000184212"/>
    </source>
</evidence>
<organism evidence="2 3">
    <name type="scientific">Chryseolinea serpens</name>
    <dbReference type="NCBI Taxonomy" id="947013"/>
    <lineage>
        <taxon>Bacteria</taxon>
        <taxon>Pseudomonadati</taxon>
        <taxon>Bacteroidota</taxon>
        <taxon>Cytophagia</taxon>
        <taxon>Cytophagales</taxon>
        <taxon>Fulvivirgaceae</taxon>
        <taxon>Chryseolinea</taxon>
    </lineage>
</organism>
<dbReference type="AlphaFoldDB" id="A0A1M5WEK3"/>
<dbReference type="Pfam" id="PF24644">
    <property type="entry name" value="DUF7638"/>
    <property type="match status" value="1"/>
</dbReference>
<dbReference type="EMBL" id="FQWQ01000005">
    <property type="protein sequence ID" value="SHH85654.1"/>
    <property type="molecule type" value="Genomic_DNA"/>
</dbReference>
<proteinExistence type="predicted"/>
<name>A0A1M5WEK3_9BACT</name>
<sequence>MEYIIHKSKNGEAIKGARFNVLLKNHGGFTLIDLDVYADGELDCLGPITLDKVRDHFKTGRLTLTLPAKEKLFIPYIGYVVAQYSTNTPGGGHEKFLESIEITIQKLKSNENVEDVASDCILNFKEWLINPSDENFEKLKHSYLKLPEGRNALFEVDHKDPLIKLMNGGAMPTREQREYYLTDYFDGEWIDLQ</sequence>